<dbReference type="InterPro" id="IPR000182">
    <property type="entry name" value="GNAT_dom"/>
</dbReference>
<accession>A0ABQ6JHC5</accession>
<name>A0ABQ6JHC5_9ACTN</name>
<evidence type="ECO:0000313" key="3">
    <source>
        <dbReference type="EMBL" id="GMA86524.1"/>
    </source>
</evidence>
<dbReference type="SUPFAM" id="SSF55729">
    <property type="entry name" value="Acyl-CoA N-acyltransferases (Nat)"/>
    <property type="match status" value="1"/>
</dbReference>
<evidence type="ECO:0000256" key="1">
    <source>
        <dbReference type="SAM" id="MobiDB-lite"/>
    </source>
</evidence>
<organism evidence="3 4">
    <name type="scientific">Angustibacter aerolatus</name>
    <dbReference type="NCBI Taxonomy" id="1162965"/>
    <lineage>
        <taxon>Bacteria</taxon>
        <taxon>Bacillati</taxon>
        <taxon>Actinomycetota</taxon>
        <taxon>Actinomycetes</taxon>
        <taxon>Kineosporiales</taxon>
        <taxon>Kineosporiaceae</taxon>
    </lineage>
</organism>
<evidence type="ECO:0000259" key="2">
    <source>
        <dbReference type="Pfam" id="PF00583"/>
    </source>
</evidence>
<dbReference type="InterPro" id="IPR016181">
    <property type="entry name" value="Acyl_CoA_acyltransferase"/>
</dbReference>
<evidence type="ECO:0000313" key="4">
    <source>
        <dbReference type="Proteomes" id="UP001157017"/>
    </source>
</evidence>
<dbReference type="Proteomes" id="UP001157017">
    <property type="component" value="Unassembled WGS sequence"/>
</dbReference>
<reference evidence="4" key="1">
    <citation type="journal article" date="2019" name="Int. J. Syst. Evol. Microbiol.">
        <title>The Global Catalogue of Microorganisms (GCM) 10K type strain sequencing project: providing services to taxonomists for standard genome sequencing and annotation.</title>
        <authorList>
            <consortium name="The Broad Institute Genomics Platform"/>
            <consortium name="The Broad Institute Genome Sequencing Center for Infectious Disease"/>
            <person name="Wu L."/>
            <person name="Ma J."/>
        </authorList>
    </citation>
    <scope>NUCLEOTIDE SEQUENCE [LARGE SCALE GENOMIC DNA]</scope>
    <source>
        <strain evidence="4">NBRC 108730</strain>
    </source>
</reference>
<feature type="region of interest" description="Disordered" evidence="1">
    <location>
        <begin position="38"/>
        <end position="63"/>
    </location>
</feature>
<feature type="domain" description="N-acetyltransferase" evidence="2">
    <location>
        <begin position="105"/>
        <end position="154"/>
    </location>
</feature>
<keyword evidence="4" id="KW-1185">Reference proteome</keyword>
<proteinExistence type="predicted"/>
<comment type="caution">
    <text evidence="3">The sequence shown here is derived from an EMBL/GenBank/DDBJ whole genome shotgun (WGS) entry which is preliminary data.</text>
</comment>
<dbReference type="Pfam" id="PF00583">
    <property type="entry name" value="Acetyltransf_1"/>
    <property type="match status" value="1"/>
</dbReference>
<protein>
    <recommendedName>
        <fullName evidence="2">N-acetyltransferase domain-containing protein</fullName>
    </recommendedName>
</protein>
<sequence length="175" mass="18060">MRPVATLAAAAPTTTCCPTCGCGPTCCSSPSSPGWSRTTRVPAGTWWARPTPGGSPRARPRSGCRACGPDGRTRLDDPRVAHGLDPALRLHEHVDAYPAHLHVDLLPRLAGGGWGRRLIETFAAAAHEAGADGLHVGVDPANVAALGFYERLGFVPLPSSSGPLLGVPLPLPGRG</sequence>
<gene>
    <name evidence="3" type="ORF">GCM10025868_17740</name>
</gene>
<dbReference type="EMBL" id="BSUZ01000001">
    <property type="protein sequence ID" value="GMA86524.1"/>
    <property type="molecule type" value="Genomic_DNA"/>
</dbReference>
<dbReference type="Gene3D" id="3.40.630.30">
    <property type="match status" value="1"/>
</dbReference>